<feature type="compositionally biased region" description="Low complexity" evidence="1">
    <location>
        <begin position="1"/>
        <end position="14"/>
    </location>
</feature>
<evidence type="ECO:0000313" key="2">
    <source>
        <dbReference type="EMBL" id="MDN7227047.1"/>
    </source>
</evidence>
<comment type="caution">
    <text evidence="2">The sequence shown here is derived from an EMBL/GenBank/DDBJ whole genome shotgun (WGS) entry which is preliminary data.</text>
</comment>
<organism evidence="2 3">
    <name type="scientific">Planococcus liqunii</name>
    <dbReference type="NCBI Taxonomy" id="3058394"/>
    <lineage>
        <taxon>Bacteria</taxon>
        <taxon>Bacillati</taxon>
        <taxon>Bacillota</taxon>
        <taxon>Bacilli</taxon>
        <taxon>Bacillales</taxon>
        <taxon>Caryophanaceae</taxon>
        <taxon>Planococcus</taxon>
    </lineage>
</organism>
<evidence type="ECO:0000256" key="1">
    <source>
        <dbReference type="SAM" id="MobiDB-lite"/>
    </source>
</evidence>
<evidence type="ECO:0000313" key="3">
    <source>
        <dbReference type="Proteomes" id="UP001172054"/>
    </source>
</evidence>
<name>A0ABT8MQ69_9BACL</name>
<dbReference type="EMBL" id="JAUJWW010000002">
    <property type="protein sequence ID" value="MDN7227047.1"/>
    <property type="molecule type" value="Genomic_DNA"/>
</dbReference>
<gene>
    <name evidence="2" type="ORF">QWY15_07010</name>
</gene>
<protein>
    <submittedName>
        <fullName evidence="2">Uncharacterized protein</fullName>
    </submittedName>
</protein>
<sequence length="55" mass="5944">MRAEDAGANVASEAAEAEPTESEVAEPVGVYTVLFIKDLNIYRILTLASYLDVKV</sequence>
<reference evidence="2 3" key="1">
    <citation type="submission" date="2023-06" db="EMBL/GenBank/DDBJ databases">
        <title>Novel species in genus Planococcus.</title>
        <authorList>
            <person name="Ning S."/>
        </authorList>
    </citation>
    <scope>NUCLEOTIDE SEQUENCE [LARGE SCALE GENOMIC DNA]</scope>
    <source>
        <strain evidence="2 3">N064</strain>
    </source>
</reference>
<feature type="region of interest" description="Disordered" evidence="1">
    <location>
        <begin position="1"/>
        <end position="21"/>
    </location>
</feature>
<accession>A0ABT8MQ69</accession>
<dbReference type="Proteomes" id="UP001172054">
    <property type="component" value="Unassembled WGS sequence"/>
</dbReference>
<dbReference type="RefSeq" id="WP_301725853.1">
    <property type="nucleotide sequence ID" value="NZ_JAUJWW010000002.1"/>
</dbReference>
<keyword evidence="3" id="KW-1185">Reference proteome</keyword>
<proteinExistence type="predicted"/>